<reference evidence="1" key="2">
    <citation type="submission" date="2025-09" db="UniProtKB">
        <authorList>
            <consortium name="Ensembl"/>
        </authorList>
    </citation>
    <scope>IDENTIFICATION</scope>
</reference>
<accession>A0A8C5SCZ4</accession>
<dbReference type="GeneTree" id="ENSGT00960000189159"/>
<evidence type="ECO:0000313" key="2">
    <source>
        <dbReference type="Proteomes" id="UP000694406"/>
    </source>
</evidence>
<sequence length="110" mass="12553">VHPRDSVWITSLNWIKWMHRKLSRNSLKQLLYLDASTSAFAHGIGHSSTGWVNHGHESHKAEVLGGKVDIVAVKGEPFGILLFRQVIVAETWKEKKQPRTKEKFPDSEKN</sequence>
<dbReference type="Proteomes" id="UP000694406">
    <property type="component" value="Unplaced"/>
</dbReference>
<evidence type="ECO:0000313" key="1">
    <source>
        <dbReference type="Ensembl" id="ENSLLTP00000015875.1"/>
    </source>
</evidence>
<dbReference type="AlphaFoldDB" id="A0A8C5SCZ4"/>
<protein>
    <submittedName>
        <fullName evidence="1">Uncharacterized protein</fullName>
    </submittedName>
</protein>
<organism evidence="1 2">
    <name type="scientific">Laticauda laticaudata</name>
    <name type="common">Blue-ringed sea krait</name>
    <name type="synonym">Blue-lipped sea krait</name>
    <dbReference type="NCBI Taxonomy" id="8630"/>
    <lineage>
        <taxon>Eukaryota</taxon>
        <taxon>Metazoa</taxon>
        <taxon>Chordata</taxon>
        <taxon>Craniata</taxon>
        <taxon>Vertebrata</taxon>
        <taxon>Euteleostomi</taxon>
        <taxon>Lepidosauria</taxon>
        <taxon>Squamata</taxon>
        <taxon>Bifurcata</taxon>
        <taxon>Unidentata</taxon>
        <taxon>Episquamata</taxon>
        <taxon>Toxicofera</taxon>
        <taxon>Serpentes</taxon>
        <taxon>Colubroidea</taxon>
        <taxon>Elapidae</taxon>
        <taxon>Laticaudinae</taxon>
        <taxon>Laticauda</taxon>
    </lineage>
</organism>
<dbReference type="Ensembl" id="ENSLLTT00000016487.1">
    <property type="protein sequence ID" value="ENSLLTP00000015875.1"/>
    <property type="gene ID" value="ENSLLTG00000012149.1"/>
</dbReference>
<keyword evidence="2" id="KW-1185">Reference proteome</keyword>
<name>A0A8C5SCZ4_LATLA</name>
<reference evidence="1" key="1">
    <citation type="submission" date="2025-08" db="UniProtKB">
        <authorList>
            <consortium name="Ensembl"/>
        </authorList>
    </citation>
    <scope>IDENTIFICATION</scope>
</reference>
<proteinExistence type="predicted"/>